<dbReference type="GO" id="GO:0070939">
    <property type="term" value="C:Dsl1/NZR complex"/>
    <property type="evidence" value="ECO:0007669"/>
    <property type="project" value="TreeGrafter"/>
</dbReference>
<keyword evidence="2" id="KW-0813">Transport</keyword>
<dbReference type="Pfam" id="PF08314">
    <property type="entry name" value="Sec39"/>
    <property type="match status" value="1"/>
</dbReference>
<dbReference type="SUPFAM" id="SSF50978">
    <property type="entry name" value="WD40 repeat-like"/>
    <property type="match status" value="1"/>
</dbReference>
<evidence type="ECO:0000256" key="1">
    <source>
        <dbReference type="ARBA" id="ARBA00004240"/>
    </source>
</evidence>
<dbReference type="Proteomes" id="UP000789405">
    <property type="component" value="Unassembled WGS sequence"/>
</dbReference>
<evidence type="ECO:0000256" key="3">
    <source>
        <dbReference type="ARBA" id="ARBA00022824"/>
    </source>
</evidence>
<dbReference type="InterPro" id="IPR013244">
    <property type="entry name" value="Sec39_domain"/>
</dbReference>
<comment type="caution">
    <text evidence="7">The sequence shown here is derived from an EMBL/GenBank/DDBJ whole genome shotgun (WGS) entry which is preliminary data.</text>
</comment>
<gene>
    <name evidence="7" type="ORF">DERYTH_LOCUS11679</name>
</gene>
<keyword evidence="4" id="KW-0653">Protein transport</keyword>
<name>A0A9N9EL92_9GLOM</name>
<dbReference type="Pfam" id="PF15492">
    <property type="entry name" value="Nbas_N"/>
    <property type="match status" value="1"/>
</dbReference>
<evidence type="ECO:0000313" key="8">
    <source>
        <dbReference type="Proteomes" id="UP000789405"/>
    </source>
</evidence>
<dbReference type="EMBL" id="CAJVPY010007327">
    <property type="protein sequence ID" value="CAG8678878.1"/>
    <property type="molecule type" value="Genomic_DNA"/>
</dbReference>
<dbReference type="GO" id="GO:0006890">
    <property type="term" value="P:retrograde vesicle-mediated transport, Golgi to endoplasmic reticulum"/>
    <property type="evidence" value="ECO:0007669"/>
    <property type="project" value="InterPro"/>
</dbReference>
<comment type="subcellular location">
    <subcellularLocation>
        <location evidence="1">Endoplasmic reticulum</location>
    </subcellularLocation>
</comment>
<evidence type="ECO:0000313" key="7">
    <source>
        <dbReference type="EMBL" id="CAG8678878.1"/>
    </source>
</evidence>
<evidence type="ECO:0000256" key="4">
    <source>
        <dbReference type="ARBA" id="ARBA00022927"/>
    </source>
</evidence>
<dbReference type="GO" id="GO:0000149">
    <property type="term" value="F:SNARE binding"/>
    <property type="evidence" value="ECO:0007669"/>
    <property type="project" value="TreeGrafter"/>
</dbReference>
<feature type="domain" description="Neuroblastoma-amplified sequence N-terminal" evidence="6">
    <location>
        <begin position="113"/>
        <end position="258"/>
    </location>
</feature>
<dbReference type="PANTHER" id="PTHR15922">
    <property type="entry name" value="NEUROBLASTOMA-AMPLIFIED SEQUENCE"/>
    <property type="match status" value="1"/>
</dbReference>
<evidence type="ECO:0000256" key="2">
    <source>
        <dbReference type="ARBA" id="ARBA00022448"/>
    </source>
</evidence>
<reference evidence="7" key="1">
    <citation type="submission" date="2021-06" db="EMBL/GenBank/DDBJ databases">
        <authorList>
            <person name="Kallberg Y."/>
            <person name="Tangrot J."/>
            <person name="Rosling A."/>
        </authorList>
    </citation>
    <scope>NUCLEOTIDE SEQUENCE</scope>
    <source>
        <strain evidence="7">MA453B</strain>
    </source>
</reference>
<feature type="non-terminal residue" evidence="7">
    <location>
        <position position="1"/>
    </location>
</feature>
<dbReference type="InterPro" id="IPR036322">
    <property type="entry name" value="WD40_repeat_dom_sf"/>
</dbReference>
<feature type="domain" description="Sec39" evidence="5">
    <location>
        <begin position="839"/>
        <end position="1542"/>
    </location>
</feature>
<dbReference type="PANTHER" id="PTHR15922:SF2">
    <property type="entry name" value="NBAS SUBUNIT OF NRZ TETHERING COMPLEX"/>
    <property type="match status" value="1"/>
</dbReference>
<organism evidence="7 8">
    <name type="scientific">Dentiscutata erythropus</name>
    <dbReference type="NCBI Taxonomy" id="1348616"/>
    <lineage>
        <taxon>Eukaryota</taxon>
        <taxon>Fungi</taxon>
        <taxon>Fungi incertae sedis</taxon>
        <taxon>Mucoromycota</taxon>
        <taxon>Glomeromycotina</taxon>
        <taxon>Glomeromycetes</taxon>
        <taxon>Diversisporales</taxon>
        <taxon>Gigasporaceae</taxon>
        <taxon>Dentiscutata</taxon>
    </lineage>
</organism>
<accession>A0A9N9EL92</accession>
<dbReference type="InterPro" id="IPR029145">
    <property type="entry name" value="NBAS_N"/>
</dbReference>
<keyword evidence="3" id="KW-0256">Endoplasmic reticulum</keyword>
<sequence length="1590" mass="182679">LYPEVNKPIVTYNEIKVERRMSDILTSENHSERILYDIDVAAIWKPDDELADHDDSRVNTYTKTNENPSYAQFPRRVFKQVTYRLKRSLEGLIISTTVPPALLQECPEATSEWLMQLSPDGRYLAVLQEHKIEIRTSESGFEKNHAIYNSKRDTFSKWRRLVWSLDSKIIAATRSDGTIEIINEDGQLVCMIISSSNVNSDMERDSQGGQSFFLEPVSFISFVDPKRGSNKPLYYEGHVYQYELIVITYDSVLRSYLLNTIESVTTLDGNETISRRAKVNITYSREGAYDPGFFVFYHKISFKQWLSTVVCGAVVTLNGSLLCLGGKPNSEDENDIFSPSVICLMLLPDRPFYRKLELEGMENESIEDISDLSQSTVDDNGFFSRLKNVFATWRKVNKSFTDEIVYSMIPSPDKRYLLTLDFSGTVSLWKISMSNGVACDQSWDQSHLNYFARGKEYQNLSFEEFQDEIFEIENDGGDVSGVPGLDNGKILSIGWWTSNAFILGFQNGSVIIASLPDMRNILGDSPETFKSCCEITCQCNNYFLVIEHEIKSIRARVHGDNIISYSRAQEEGETEDDDFEDSTSQMSRLISAITNSLHYITDTFLWHFDNDSSTIRGRFITISKRTFRLNRISKIQPQDLLSRKINALEYDDALVIAKNYNLDTDIIYQARWKDAEVSEAAIHDNLDKIHDKEWVLCACFDSITKNPHMIRLLLCYGLDHTDILDEILNNNNVSSTDSLINKKLREHPLETDSEVQKFLNNIELSEKQKAICRCRYYFLKYLDRLSTYERIIEEKTRRDIENGSMDSSEENGGWITFIDYSTTFADDYAIFRDVHIAAQAMDFAADEFFDGLSILFTRHGNEMSPYRFTILEQIPETADPDDYESFLPRVGSNDGAEPSECLWHQEPWRVYDWVENPILKKQILQEEPEEWDFDGILMKSVPYPASSSYITQWYVDRAHKIDSSSGQVDKALSLVRYGIKKNVKNLETLEEDLHMLSQLVYNCYPSSNDRITMTLDEFESLTEEEIIKTFLRQTDETRIVNDVRLYIIPFLKLLPERRARKAEFSDKNDKKYLHPTDLLYKYILDLSSSHLDWCCLFFEASKPTLTAEERVITSDEDLAKVVLACLYGNTSIDDLNIQTRIFECLPTLDSDSSETNVTHSDSGVDINLLQTYTPHDFLLIFKTKDKKQLQKIINSLEIHINAAKILARYNNTISLRWFLQSAKNYTMQKQLCIQLTRRVSNDSEIDGEHFENDNEWIQLLEEMKMLQGDGKGVLGEISIEGIYEYFISGLLSCGKFRLAREILLPTDKPHPLEMDKAEKLVINASREFFDNAASGNMNHGYMKMAYECLQILPISDTITSELEFIEATHTLSEKKIGYQPGVPIHPMQLRLSSNRLDFIDRLLSTYEDAYLDPKSIIKLSKKLGYQKDKVVEVKVMAMLADAALRDNNFTTAYSTCIDLVNVVKTFASGNKSGNKNENLTSAKDVAWRICYEIAKQENYQDLEQQMTLMGYALSLCPSDQITDILNLWRKLEEQRSARALETKTNLMEKSVSEKIKPAVERVESVLMTPLLQGDRLKNLVSSWLGSGFST</sequence>
<evidence type="ECO:0000259" key="6">
    <source>
        <dbReference type="Pfam" id="PF15492"/>
    </source>
</evidence>
<dbReference type="GO" id="GO:0015031">
    <property type="term" value="P:protein transport"/>
    <property type="evidence" value="ECO:0007669"/>
    <property type="project" value="UniProtKB-KW"/>
</dbReference>
<protein>
    <submittedName>
        <fullName evidence="7">19269_t:CDS:1</fullName>
    </submittedName>
</protein>
<proteinExistence type="predicted"/>
<dbReference type="OrthoDB" id="27490at2759"/>
<keyword evidence="8" id="KW-1185">Reference proteome</keyword>
<evidence type="ECO:0000259" key="5">
    <source>
        <dbReference type="Pfam" id="PF08314"/>
    </source>
</evidence>